<proteinExistence type="predicted"/>
<gene>
    <name evidence="1" type="ORF">ACFQPB_11495</name>
</gene>
<dbReference type="EMBL" id="JBHTCA010000006">
    <property type="protein sequence ID" value="MFC7409485.1"/>
    <property type="molecule type" value="Genomic_DNA"/>
</dbReference>
<comment type="caution">
    <text evidence="1">The sequence shown here is derived from an EMBL/GenBank/DDBJ whole genome shotgun (WGS) entry which is preliminary data.</text>
</comment>
<name>A0ABW2QPU5_9BURK</name>
<accession>A0ABW2QPU5</accession>
<evidence type="ECO:0000313" key="1">
    <source>
        <dbReference type="EMBL" id="MFC7409485.1"/>
    </source>
</evidence>
<sequence length="341" mass="37151">MTPHLSENATQAADRLIASVEGLFATGTKTTLPEDDLGFLCARVKSARTGYPFVLEEHPAQSVNRLGSVLLGPVFTSKAHAWPVDADGSPMAPLCQLNTAYAPKTFEGLDGLVQVWLTPSGGAIGPAFIRVVPAAEADAALMTPVIEHSESIDVLLPEAAEWLREFHSGLKPSKNQYITAAAVKLGHASADELSDADWEEWLRLAAEYHDRYGDDVVPCFQITGFEEGRVYCDITEDQKSAMGSLEKLRKKLEKKGSAGDEALVQHLANTCSAYEDWVNLLGNQAYPCLLGTFQEIQYRAADMSAPFVCFEAIGLREWGDGGNAQVFYSKESGFSFDWSCF</sequence>
<dbReference type="RefSeq" id="WP_382223249.1">
    <property type="nucleotide sequence ID" value="NZ_JBHTCA010000006.1"/>
</dbReference>
<protein>
    <submittedName>
        <fullName evidence="1">Helicase associated domain-containing protein</fullName>
    </submittedName>
</protein>
<organism evidence="1 2">
    <name type="scientific">Hydrogenophaga atypica</name>
    <dbReference type="NCBI Taxonomy" id="249409"/>
    <lineage>
        <taxon>Bacteria</taxon>
        <taxon>Pseudomonadati</taxon>
        <taxon>Pseudomonadota</taxon>
        <taxon>Betaproteobacteria</taxon>
        <taxon>Burkholderiales</taxon>
        <taxon>Comamonadaceae</taxon>
        <taxon>Hydrogenophaga</taxon>
    </lineage>
</organism>
<reference evidence="2" key="1">
    <citation type="journal article" date="2019" name="Int. J. Syst. Evol. Microbiol.">
        <title>The Global Catalogue of Microorganisms (GCM) 10K type strain sequencing project: providing services to taxonomists for standard genome sequencing and annotation.</title>
        <authorList>
            <consortium name="The Broad Institute Genomics Platform"/>
            <consortium name="The Broad Institute Genome Sequencing Center for Infectious Disease"/>
            <person name="Wu L."/>
            <person name="Ma J."/>
        </authorList>
    </citation>
    <scope>NUCLEOTIDE SEQUENCE [LARGE SCALE GENOMIC DNA]</scope>
    <source>
        <strain evidence="2">CGMCC 1.12371</strain>
    </source>
</reference>
<dbReference type="Proteomes" id="UP001596501">
    <property type="component" value="Unassembled WGS sequence"/>
</dbReference>
<keyword evidence="2" id="KW-1185">Reference proteome</keyword>
<dbReference type="Gene3D" id="2.30.320.10">
    <property type="entry name" value="YwqG-like"/>
    <property type="match status" value="1"/>
</dbReference>
<evidence type="ECO:0000313" key="2">
    <source>
        <dbReference type="Proteomes" id="UP001596501"/>
    </source>
</evidence>